<sequence>MKSSLALLLVTISAPSLAVAQDMSGGVTLGFGQHSVDEIDQDLSTATLDGRVDFAFANGMTFGVEAGYIDLGVDGTPMDVSGTNVELDVGYKLSNGLSFGAYAGQTTLNVAMIPFDISLKSIGAEIGYATGGWDLGLSLGRTSTSPDLGVDIDNLGLTVKYAAMPNLDIGGAFLRATLDVGGTDADVDMLGLAAAYDINEQFSLFGGVSRTSQDDLDLDVTTMGLGVGYDLSQMTGMASVVSLELARTELEVSGLGSTDLDTVRIGLTLPLGGKGTEAPLNSVADSIFNPRHGAVNAALTGAF</sequence>
<dbReference type="InterPro" id="IPR033900">
    <property type="entry name" value="Gram_neg_porin_domain"/>
</dbReference>
<feature type="signal peptide" evidence="1">
    <location>
        <begin position="1"/>
        <end position="20"/>
    </location>
</feature>
<dbReference type="Proteomes" id="UP001595445">
    <property type="component" value="Unassembled WGS sequence"/>
</dbReference>
<reference evidence="4" key="1">
    <citation type="journal article" date="2019" name="Int. J. Syst. Evol. Microbiol.">
        <title>The Global Catalogue of Microorganisms (GCM) 10K type strain sequencing project: providing services to taxonomists for standard genome sequencing and annotation.</title>
        <authorList>
            <consortium name="The Broad Institute Genomics Platform"/>
            <consortium name="The Broad Institute Genome Sequencing Center for Infectious Disease"/>
            <person name="Wu L."/>
            <person name="Ma J."/>
        </authorList>
    </citation>
    <scope>NUCLEOTIDE SEQUENCE [LARGE SCALE GENOMIC DNA]</scope>
    <source>
        <strain evidence="4">KCTC 62102</strain>
    </source>
</reference>
<dbReference type="Pfam" id="PF13609">
    <property type="entry name" value="Porin_4"/>
    <property type="match status" value="1"/>
</dbReference>
<gene>
    <name evidence="3" type="ORF">ACFOD6_17190</name>
</gene>
<accession>A0ABV7DXA4</accession>
<organism evidence="3 4">
    <name type="scientific">Tabrizicola soli</name>
    <dbReference type="NCBI Taxonomy" id="2185115"/>
    <lineage>
        <taxon>Bacteria</taxon>
        <taxon>Pseudomonadati</taxon>
        <taxon>Pseudomonadota</taxon>
        <taxon>Alphaproteobacteria</taxon>
        <taxon>Rhodobacterales</taxon>
        <taxon>Paracoccaceae</taxon>
        <taxon>Tabrizicola</taxon>
    </lineage>
</organism>
<feature type="chain" id="PRO_5045416187" evidence="1">
    <location>
        <begin position="21"/>
        <end position="303"/>
    </location>
</feature>
<dbReference type="SUPFAM" id="SSF56935">
    <property type="entry name" value="Porins"/>
    <property type="match status" value="1"/>
</dbReference>
<evidence type="ECO:0000256" key="1">
    <source>
        <dbReference type="SAM" id="SignalP"/>
    </source>
</evidence>
<dbReference type="Gene3D" id="2.40.160.10">
    <property type="entry name" value="Porin"/>
    <property type="match status" value="1"/>
</dbReference>
<feature type="domain" description="Porin" evidence="2">
    <location>
        <begin position="58"/>
        <end position="215"/>
    </location>
</feature>
<evidence type="ECO:0000313" key="4">
    <source>
        <dbReference type="Proteomes" id="UP001595445"/>
    </source>
</evidence>
<proteinExistence type="predicted"/>
<protein>
    <submittedName>
        <fullName evidence="3">Porin</fullName>
    </submittedName>
</protein>
<dbReference type="EMBL" id="JBHRSM010000026">
    <property type="protein sequence ID" value="MFC3087786.1"/>
    <property type="molecule type" value="Genomic_DNA"/>
</dbReference>
<evidence type="ECO:0000259" key="2">
    <source>
        <dbReference type="Pfam" id="PF13609"/>
    </source>
</evidence>
<dbReference type="RefSeq" id="WP_197642127.1">
    <property type="nucleotide sequence ID" value="NZ_JAEACP010000003.1"/>
</dbReference>
<name>A0ABV7DXA4_9RHOB</name>
<keyword evidence="1" id="KW-0732">Signal</keyword>
<keyword evidence="4" id="KW-1185">Reference proteome</keyword>
<comment type="caution">
    <text evidence="3">The sequence shown here is derived from an EMBL/GenBank/DDBJ whole genome shotgun (WGS) entry which is preliminary data.</text>
</comment>
<evidence type="ECO:0000313" key="3">
    <source>
        <dbReference type="EMBL" id="MFC3087786.1"/>
    </source>
</evidence>
<dbReference type="InterPro" id="IPR023614">
    <property type="entry name" value="Porin_dom_sf"/>
</dbReference>